<keyword evidence="1" id="KW-0597">Phosphoprotein</keyword>
<sequence length="250" mass="28578">MNQFSIAIADDDATAREILNHYIELVPDFRIIGEALNGTELIPLVLTKKPDIIIVDIDMPGLNGLDAVKSLKELFPSLAVIFTTGHTEFAVDAFDISATDYVIKPIDTTRFFKALEKAKKLVQMQKDVSTMTNDSKKTLTVRTMNAHLYLPVDDILFVEKEGRKTVIYTGYDRFETNESLQELEVRLQPVFFKTHRSFLVNLEKIIKIEVMGESYIAHFSNFNKTAHISKLKIQEVQNYFKQILQDDETP</sequence>
<gene>
    <name evidence="4" type="ORF">CU635_08935</name>
    <name evidence="5" type="ORF">CVD25_01315</name>
</gene>
<evidence type="ECO:0000256" key="1">
    <source>
        <dbReference type="PROSITE-ProRule" id="PRU00169"/>
    </source>
</evidence>
<dbReference type="RefSeq" id="WP_101577022.1">
    <property type="nucleotide sequence ID" value="NZ_PGVA01000019.1"/>
</dbReference>
<dbReference type="PANTHER" id="PTHR37299">
    <property type="entry name" value="TRANSCRIPTIONAL REGULATOR-RELATED"/>
    <property type="match status" value="1"/>
</dbReference>
<organism evidence="4 6">
    <name type="scientific">Bacillus canaveralius</name>
    <dbReference type="NCBI Taxonomy" id="1403243"/>
    <lineage>
        <taxon>Bacteria</taxon>
        <taxon>Bacillati</taxon>
        <taxon>Bacillota</taxon>
        <taxon>Bacilli</taxon>
        <taxon>Bacillales</taxon>
        <taxon>Bacillaceae</taxon>
        <taxon>Bacillus</taxon>
    </lineage>
</organism>
<protein>
    <submittedName>
        <fullName evidence="4">DNA-binding response regulator</fullName>
    </submittedName>
</protein>
<dbReference type="Proteomes" id="UP000234951">
    <property type="component" value="Unassembled WGS sequence"/>
</dbReference>
<evidence type="ECO:0000313" key="6">
    <source>
        <dbReference type="Proteomes" id="UP000234951"/>
    </source>
</evidence>
<dbReference type="SMART" id="SM00448">
    <property type="entry name" value="REC"/>
    <property type="match status" value="1"/>
</dbReference>
<feature type="modified residue" description="4-aspartylphosphate" evidence="1">
    <location>
        <position position="56"/>
    </location>
</feature>
<comment type="caution">
    <text evidence="4">The sequence shown here is derived from an EMBL/GenBank/DDBJ whole genome shotgun (WGS) entry which is preliminary data.</text>
</comment>
<dbReference type="Gene3D" id="3.40.50.2300">
    <property type="match status" value="1"/>
</dbReference>
<dbReference type="EMBL" id="PGVD01000004">
    <property type="protein sequence ID" value="PLS00731.1"/>
    <property type="molecule type" value="Genomic_DNA"/>
</dbReference>
<dbReference type="Proteomes" id="UP000235114">
    <property type="component" value="Unassembled WGS sequence"/>
</dbReference>
<evidence type="ECO:0000313" key="7">
    <source>
        <dbReference type="Proteomes" id="UP000235114"/>
    </source>
</evidence>
<dbReference type="Pfam" id="PF00072">
    <property type="entry name" value="Response_reg"/>
    <property type="match status" value="1"/>
</dbReference>
<dbReference type="InterPro" id="IPR046947">
    <property type="entry name" value="LytR-like"/>
</dbReference>
<dbReference type="OrthoDB" id="3190595at2"/>
<evidence type="ECO:0000259" key="2">
    <source>
        <dbReference type="PROSITE" id="PS50110"/>
    </source>
</evidence>
<dbReference type="Gene3D" id="2.40.50.1020">
    <property type="entry name" value="LytTr DNA-binding domain"/>
    <property type="match status" value="1"/>
</dbReference>
<keyword evidence="7" id="KW-1185">Reference proteome</keyword>
<dbReference type="EMBL" id="PGVA01000019">
    <property type="protein sequence ID" value="PLR83545.1"/>
    <property type="molecule type" value="Genomic_DNA"/>
</dbReference>
<dbReference type="PROSITE" id="PS50930">
    <property type="entry name" value="HTH_LYTTR"/>
    <property type="match status" value="1"/>
</dbReference>
<dbReference type="Pfam" id="PF04397">
    <property type="entry name" value="LytTR"/>
    <property type="match status" value="1"/>
</dbReference>
<reference evidence="5 7" key="2">
    <citation type="submission" date="2017-12" db="EMBL/GenBank/DDBJ databases">
        <title>Comparative Functional Genomics of Dry Heat Resistant strains isolated from the Viking Spacecraft.</title>
        <authorList>
            <person name="Seuylemezian A."/>
            <person name="Cooper K."/>
            <person name="Vaishampayan P."/>
        </authorList>
    </citation>
    <scope>NUCLEOTIDE SEQUENCE [LARGE SCALE GENOMIC DNA]</scope>
    <source>
        <strain evidence="5 7">ATCC 29669</strain>
    </source>
</reference>
<dbReference type="InterPro" id="IPR011006">
    <property type="entry name" value="CheY-like_superfamily"/>
</dbReference>
<dbReference type="InterPro" id="IPR007492">
    <property type="entry name" value="LytTR_DNA-bd_dom"/>
</dbReference>
<evidence type="ECO:0000259" key="3">
    <source>
        <dbReference type="PROSITE" id="PS50930"/>
    </source>
</evidence>
<keyword evidence="4" id="KW-0238">DNA-binding</keyword>
<reference evidence="4 6" key="1">
    <citation type="submission" date="2017-11" db="EMBL/GenBank/DDBJ databases">
        <title>Comparitive Functional Genomics of Dry Heat Resistant strains isolated from the Viking Spacecraft.</title>
        <authorList>
            <person name="Seuylemezian A."/>
            <person name="Cooper K."/>
            <person name="Vaishampayan P."/>
        </authorList>
    </citation>
    <scope>NUCLEOTIDE SEQUENCE [LARGE SCALE GENOMIC DNA]</scope>
    <source>
        <strain evidence="4 6">M4.6</strain>
    </source>
</reference>
<accession>A0A2N5GN19</accession>
<dbReference type="InterPro" id="IPR001789">
    <property type="entry name" value="Sig_transdc_resp-reg_receiver"/>
</dbReference>
<feature type="domain" description="Response regulatory" evidence="2">
    <location>
        <begin position="5"/>
        <end position="119"/>
    </location>
</feature>
<dbReference type="PROSITE" id="PS50110">
    <property type="entry name" value="RESPONSE_REGULATORY"/>
    <property type="match status" value="1"/>
</dbReference>
<dbReference type="SUPFAM" id="SSF52172">
    <property type="entry name" value="CheY-like"/>
    <property type="match status" value="1"/>
</dbReference>
<dbReference type="GO" id="GO:0003677">
    <property type="term" value="F:DNA binding"/>
    <property type="evidence" value="ECO:0007669"/>
    <property type="project" value="UniProtKB-KW"/>
</dbReference>
<dbReference type="SMART" id="SM00850">
    <property type="entry name" value="LytTR"/>
    <property type="match status" value="1"/>
</dbReference>
<name>A0A2N5GN19_9BACI</name>
<evidence type="ECO:0000313" key="5">
    <source>
        <dbReference type="EMBL" id="PLS00731.1"/>
    </source>
</evidence>
<proteinExistence type="predicted"/>
<dbReference type="AlphaFoldDB" id="A0A2N5GN19"/>
<dbReference type="PANTHER" id="PTHR37299:SF1">
    <property type="entry name" value="STAGE 0 SPORULATION PROTEIN A HOMOLOG"/>
    <property type="match status" value="1"/>
</dbReference>
<feature type="domain" description="HTH LytTR-type" evidence="3">
    <location>
        <begin position="139"/>
        <end position="242"/>
    </location>
</feature>
<evidence type="ECO:0000313" key="4">
    <source>
        <dbReference type="EMBL" id="PLR83545.1"/>
    </source>
</evidence>
<dbReference type="GO" id="GO:0000156">
    <property type="term" value="F:phosphorelay response regulator activity"/>
    <property type="evidence" value="ECO:0007669"/>
    <property type="project" value="InterPro"/>
</dbReference>